<evidence type="ECO:0000313" key="6">
    <source>
        <dbReference type="EMBL" id="MDP9614000.1"/>
    </source>
</evidence>
<evidence type="ECO:0000256" key="2">
    <source>
        <dbReference type="ARBA" id="ARBA00022840"/>
    </source>
</evidence>
<dbReference type="InterPro" id="IPR005144">
    <property type="entry name" value="ATP-cone_dom"/>
</dbReference>
<comment type="caution">
    <text evidence="6">The sequence shown here is derived from an EMBL/GenBank/DDBJ whole genome shotgun (WGS) entry which is preliminary data.</text>
</comment>
<keyword evidence="3" id="KW-0238">DNA-binding</keyword>
<keyword evidence="3" id="KW-0678">Repressor</keyword>
<dbReference type="PANTHER" id="PTHR30455">
    <property type="entry name" value="TRANSCRIPTIONAL REPRESSOR NRDR"/>
    <property type="match status" value="1"/>
</dbReference>
<keyword evidence="3" id="KW-0804">Transcription</keyword>
<reference evidence="6 7" key="1">
    <citation type="submission" date="2023-07" db="EMBL/GenBank/DDBJ databases">
        <title>Sequencing the genomes of 1000 actinobacteria strains.</title>
        <authorList>
            <person name="Klenk H.-P."/>
        </authorList>
    </citation>
    <scope>NUCLEOTIDE SEQUENCE [LARGE SCALE GENOMIC DNA]</scope>
    <source>
        <strain evidence="6 7">DSM 41600</strain>
    </source>
</reference>
<keyword evidence="1 3" id="KW-0547">Nucleotide-binding</keyword>
<protein>
    <recommendedName>
        <fullName evidence="3">Transcriptional repressor NrdR</fullName>
    </recommendedName>
</protein>
<name>A0ABT9L0V2_9ACTN</name>
<dbReference type="Pfam" id="PF03477">
    <property type="entry name" value="ATP-cone"/>
    <property type="match status" value="1"/>
</dbReference>
<dbReference type="PROSITE" id="PS51161">
    <property type="entry name" value="ATP_CONE"/>
    <property type="match status" value="1"/>
</dbReference>
<dbReference type="EMBL" id="JAURUE010000002">
    <property type="protein sequence ID" value="MDP9614000.1"/>
    <property type="molecule type" value="Genomic_DNA"/>
</dbReference>
<proteinExistence type="inferred from homology"/>
<comment type="caution">
    <text evidence="3">Lacks conserved residue(s) required for the propagation of feature annotation.</text>
</comment>
<dbReference type="Proteomes" id="UP001234880">
    <property type="component" value="Unassembled WGS sequence"/>
</dbReference>
<comment type="function">
    <text evidence="3">Negatively regulates transcription of bacterial ribonucleotide reductase nrd genes and operons by binding to NrdR-boxes.</text>
</comment>
<gene>
    <name evidence="3" type="primary">nrdR</name>
    <name evidence="6" type="ORF">JOF35_006338</name>
</gene>
<organism evidence="6 7">
    <name type="scientific">Streptomyces demainii</name>
    <dbReference type="NCBI Taxonomy" id="588122"/>
    <lineage>
        <taxon>Bacteria</taxon>
        <taxon>Bacillati</taxon>
        <taxon>Actinomycetota</taxon>
        <taxon>Actinomycetes</taxon>
        <taxon>Kitasatosporales</taxon>
        <taxon>Streptomycetaceae</taxon>
        <taxon>Streptomyces</taxon>
    </lineage>
</organism>
<comment type="similarity">
    <text evidence="3">Belongs to the NrdR family.</text>
</comment>
<sequence length="129" mass="13739">METASLMVIKRSGVTEPFSRDKVISGVRKACQGRPVTEDALAKLGQQVEEAVRATGSAELSTHDVGLAILGPLQKLDLVAYLRFASVYRAFDSLEDFEAAVAELRDQQRPPAHDRGSGAEGAAEAIAAD</sequence>
<keyword evidence="7" id="KW-1185">Reference proteome</keyword>
<evidence type="ECO:0000256" key="4">
    <source>
        <dbReference type="SAM" id="MobiDB-lite"/>
    </source>
</evidence>
<feature type="compositionally biased region" description="Low complexity" evidence="4">
    <location>
        <begin position="120"/>
        <end position="129"/>
    </location>
</feature>
<evidence type="ECO:0000256" key="3">
    <source>
        <dbReference type="HAMAP-Rule" id="MF_00440"/>
    </source>
</evidence>
<dbReference type="PANTHER" id="PTHR30455:SF2">
    <property type="entry name" value="TRANSCRIPTIONAL REPRESSOR NRDR"/>
    <property type="match status" value="1"/>
</dbReference>
<evidence type="ECO:0000313" key="7">
    <source>
        <dbReference type="Proteomes" id="UP001234880"/>
    </source>
</evidence>
<accession>A0ABT9L0V2</accession>
<dbReference type="InterPro" id="IPR003796">
    <property type="entry name" value="RNR_NrdR-like"/>
</dbReference>
<keyword evidence="3" id="KW-0805">Transcription regulation</keyword>
<keyword evidence="2 3" id="KW-0067">ATP-binding</keyword>
<evidence type="ECO:0000256" key="1">
    <source>
        <dbReference type="ARBA" id="ARBA00022741"/>
    </source>
</evidence>
<feature type="domain" description="ATP-cone" evidence="5">
    <location>
        <begin position="6"/>
        <end position="96"/>
    </location>
</feature>
<evidence type="ECO:0000259" key="5">
    <source>
        <dbReference type="PROSITE" id="PS51161"/>
    </source>
</evidence>
<feature type="compositionally biased region" description="Basic and acidic residues" evidence="4">
    <location>
        <begin position="105"/>
        <end position="117"/>
    </location>
</feature>
<dbReference type="HAMAP" id="MF_00440">
    <property type="entry name" value="NrdR"/>
    <property type="match status" value="1"/>
</dbReference>
<feature type="region of interest" description="Disordered" evidence="4">
    <location>
        <begin position="105"/>
        <end position="129"/>
    </location>
</feature>